<protein>
    <submittedName>
        <fullName evidence="1">Uncharacterized protein</fullName>
    </submittedName>
</protein>
<sequence length="29" mass="3535">MIMINIMISGIYKNPYRYDKGFYCLVEKM</sequence>
<evidence type="ECO:0000313" key="1">
    <source>
        <dbReference type="EMBL" id="MDQ0226918.1"/>
    </source>
</evidence>
<gene>
    <name evidence="1" type="ORF">J2S02_003263</name>
</gene>
<comment type="caution">
    <text evidence="1">The sequence shown here is derived from an EMBL/GenBank/DDBJ whole genome shotgun (WGS) entry which is preliminary data.</text>
</comment>
<keyword evidence="2" id="KW-1185">Reference proteome</keyword>
<organism evidence="1 2">
    <name type="scientific">Metabacillus niabensis</name>
    <dbReference type="NCBI Taxonomy" id="324854"/>
    <lineage>
        <taxon>Bacteria</taxon>
        <taxon>Bacillati</taxon>
        <taxon>Bacillota</taxon>
        <taxon>Bacilli</taxon>
        <taxon>Bacillales</taxon>
        <taxon>Bacillaceae</taxon>
        <taxon>Metabacillus</taxon>
    </lineage>
</organism>
<dbReference type="Proteomes" id="UP001232245">
    <property type="component" value="Unassembled WGS sequence"/>
</dbReference>
<accession>A0ABT9Z3T6</accession>
<evidence type="ECO:0000313" key="2">
    <source>
        <dbReference type="Proteomes" id="UP001232245"/>
    </source>
</evidence>
<dbReference type="EMBL" id="JAUSTZ010000007">
    <property type="protein sequence ID" value="MDQ0226918.1"/>
    <property type="molecule type" value="Genomic_DNA"/>
</dbReference>
<name>A0ABT9Z3T6_9BACI</name>
<reference evidence="1 2" key="1">
    <citation type="submission" date="2023-07" db="EMBL/GenBank/DDBJ databases">
        <title>Genomic Encyclopedia of Type Strains, Phase IV (KMG-IV): sequencing the most valuable type-strain genomes for metagenomic binning, comparative biology and taxonomic classification.</title>
        <authorList>
            <person name="Goeker M."/>
        </authorList>
    </citation>
    <scope>NUCLEOTIDE SEQUENCE [LARGE SCALE GENOMIC DNA]</scope>
    <source>
        <strain evidence="1 2">DSM 17723</strain>
    </source>
</reference>
<proteinExistence type="predicted"/>